<dbReference type="EMBL" id="JANBPK010000807">
    <property type="protein sequence ID" value="KAJ2931540.1"/>
    <property type="molecule type" value="Genomic_DNA"/>
</dbReference>
<dbReference type="AlphaFoldDB" id="A0A9W8JIQ0"/>
<keyword evidence="3" id="KW-1185">Reference proteome</keyword>
<sequence>MCPTRFILFARNRLIARELRRQPTGPMKWIQDAIDGLTVKERAGVCKWVAMTPYTNDFGKTERHIQVLGFEEGGTAIRTLIVFSAKNQDWYGTGGPKFGREGTETFNLDRPVAYVVLIMALATPTTILFLSEALAMISKC</sequence>
<evidence type="ECO:0000313" key="3">
    <source>
        <dbReference type="Proteomes" id="UP001140091"/>
    </source>
</evidence>
<reference evidence="2" key="1">
    <citation type="submission" date="2022-06" db="EMBL/GenBank/DDBJ databases">
        <title>Genome Sequence of Candolleomyces eurysporus.</title>
        <authorList>
            <person name="Buettner E."/>
        </authorList>
    </citation>
    <scope>NUCLEOTIDE SEQUENCE</scope>
    <source>
        <strain evidence="2">VTCC 930004</strain>
    </source>
</reference>
<accession>A0A9W8JIQ0</accession>
<evidence type="ECO:0000256" key="1">
    <source>
        <dbReference type="SAM" id="Phobius"/>
    </source>
</evidence>
<proteinExistence type="predicted"/>
<keyword evidence="1" id="KW-0812">Transmembrane</keyword>
<protein>
    <submittedName>
        <fullName evidence="2">Uncharacterized protein</fullName>
    </submittedName>
</protein>
<name>A0A9W8JIQ0_9AGAR</name>
<feature type="transmembrane region" description="Helical" evidence="1">
    <location>
        <begin position="112"/>
        <end position="137"/>
    </location>
</feature>
<comment type="caution">
    <text evidence="2">The sequence shown here is derived from an EMBL/GenBank/DDBJ whole genome shotgun (WGS) entry which is preliminary data.</text>
</comment>
<gene>
    <name evidence="2" type="ORF">H1R20_g5536</name>
</gene>
<keyword evidence="1" id="KW-1133">Transmembrane helix</keyword>
<feature type="non-terminal residue" evidence="2">
    <location>
        <position position="1"/>
    </location>
</feature>
<dbReference type="Proteomes" id="UP001140091">
    <property type="component" value="Unassembled WGS sequence"/>
</dbReference>
<organism evidence="2 3">
    <name type="scientific">Candolleomyces eurysporus</name>
    <dbReference type="NCBI Taxonomy" id="2828524"/>
    <lineage>
        <taxon>Eukaryota</taxon>
        <taxon>Fungi</taxon>
        <taxon>Dikarya</taxon>
        <taxon>Basidiomycota</taxon>
        <taxon>Agaricomycotina</taxon>
        <taxon>Agaricomycetes</taxon>
        <taxon>Agaricomycetidae</taxon>
        <taxon>Agaricales</taxon>
        <taxon>Agaricineae</taxon>
        <taxon>Psathyrellaceae</taxon>
        <taxon>Candolleomyces</taxon>
    </lineage>
</organism>
<keyword evidence="1" id="KW-0472">Membrane</keyword>
<evidence type="ECO:0000313" key="2">
    <source>
        <dbReference type="EMBL" id="KAJ2931540.1"/>
    </source>
</evidence>